<dbReference type="PROSITE" id="PS51192">
    <property type="entry name" value="HELICASE_ATP_BIND_1"/>
    <property type="match status" value="1"/>
</dbReference>
<dbReference type="InterPro" id="IPR033454">
    <property type="entry name" value="RecG_wedge"/>
</dbReference>
<keyword evidence="5 15" id="KW-0378">Hydrolase</keyword>
<evidence type="ECO:0000256" key="13">
    <source>
        <dbReference type="ARBA" id="ARBA00034808"/>
    </source>
</evidence>
<dbReference type="EMBL" id="PDKS01000004">
    <property type="protein sequence ID" value="PPI87107.1"/>
    <property type="molecule type" value="Genomic_DNA"/>
</dbReference>
<sequence>MNTNSLNNTLIYNLKKVSLFQIKKLAKMGLHTVQDLLFHFPIRYEDRTKVQLIKNLVFGLYATVIGKVVQTKIIYNRCRIMICQITDGSGILTIKFFHFNAKMKNILIPGRYIVAYGIINNSRYGIELIHPEYTAYKIKSNIIIKKILTPIYSTTEGINQLILRNLIDQALIILDNNQLNELIPKKLNKNLISFHEALNIIHRPILNTNYEELENQINLATNRLVFEELLAHNLKMLIARDTILSYAALPIPKDHKLINNLLSNLPFALTNAQKRVLKEIEQDLSKNYPMARLLQGDVGSGKTLVAALSALNVIAYGKQVAFMVPTEFLAEQHVDNLRQWFTPLGIQVGLLVGKQKSKEREIQREKIVDGTISIVVGTHTLFQQKMQFNKLALIIIDEQHRFGVHQRLALWKKGEENNFRPHQLIMTATPIPRTLAMISYADLNISVIDELPPGRTPVSTIVVPDIRRNEIITRVKNICLEGRQVYWVCPIIEESELLEAQAAEVNWKILNNALPDLKIGLVHGRMKLADKQLTMNNFKNKKLQLLVTTTVIEVGVDIPNASLMIIENAERLGLAQLHQLRGRVGRSTLMSYCVLLYKPPLSKLAKRRLAAIRNINDGFMIAKLDLEIRGPGELFGTKQTGILEFKIANLLRHQFMISDTHQTACYIYQYYPKKAKNIIDRWISKKFFDTNI</sequence>
<dbReference type="Pfam" id="PF17191">
    <property type="entry name" value="RecG_wedge"/>
    <property type="match status" value="1"/>
</dbReference>
<evidence type="ECO:0000256" key="14">
    <source>
        <dbReference type="ARBA" id="ARBA00048988"/>
    </source>
</evidence>
<feature type="coiled-coil region" evidence="16">
    <location>
        <begin position="203"/>
        <end position="230"/>
    </location>
</feature>
<comment type="catalytic activity">
    <reaction evidence="12 15">
        <text>Couples ATP hydrolysis with the unwinding of duplex DNA by translocating in the 3'-5' direction.</text>
        <dbReference type="EC" id="5.6.2.4"/>
    </reaction>
</comment>
<dbReference type="GO" id="GO:0016887">
    <property type="term" value="F:ATP hydrolysis activity"/>
    <property type="evidence" value="ECO:0007669"/>
    <property type="project" value="RHEA"/>
</dbReference>
<organism evidence="19 20">
    <name type="scientific">Candidatus Pantoea edessiphila</name>
    <dbReference type="NCBI Taxonomy" id="2044610"/>
    <lineage>
        <taxon>Bacteria</taxon>
        <taxon>Pseudomonadati</taxon>
        <taxon>Pseudomonadota</taxon>
        <taxon>Gammaproteobacteria</taxon>
        <taxon>Enterobacterales</taxon>
        <taxon>Erwiniaceae</taxon>
        <taxon>Pantoea</taxon>
    </lineage>
</organism>
<dbReference type="InterPro" id="IPR014001">
    <property type="entry name" value="Helicase_ATP-bd"/>
</dbReference>
<dbReference type="NCBIfam" id="NF008168">
    <property type="entry name" value="PRK10917.2-2"/>
    <property type="match status" value="1"/>
</dbReference>
<evidence type="ECO:0000259" key="18">
    <source>
        <dbReference type="PROSITE" id="PS51194"/>
    </source>
</evidence>
<dbReference type="GO" id="GO:0043138">
    <property type="term" value="F:3'-5' DNA helicase activity"/>
    <property type="evidence" value="ECO:0007669"/>
    <property type="project" value="UniProtKB-EC"/>
</dbReference>
<dbReference type="InterPro" id="IPR004609">
    <property type="entry name" value="ATP-dep_DNA_helicase_RecG"/>
</dbReference>
<dbReference type="Gene3D" id="2.40.50.140">
    <property type="entry name" value="Nucleic acid-binding proteins"/>
    <property type="match status" value="1"/>
</dbReference>
<protein>
    <recommendedName>
        <fullName evidence="2 15">ATP-dependent DNA helicase RecG</fullName>
        <ecNumber evidence="13 15">5.6.2.4</ecNumber>
    </recommendedName>
</protein>
<evidence type="ECO:0000256" key="7">
    <source>
        <dbReference type="ARBA" id="ARBA00022840"/>
    </source>
</evidence>
<proteinExistence type="inferred from homology"/>
<evidence type="ECO:0000313" key="20">
    <source>
        <dbReference type="Proteomes" id="UP000296034"/>
    </source>
</evidence>
<dbReference type="Proteomes" id="UP000296034">
    <property type="component" value="Unassembled WGS sequence"/>
</dbReference>
<dbReference type="InterPro" id="IPR011545">
    <property type="entry name" value="DEAD/DEAH_box_helicase_dom"/>
</dbReference>
<keyword evidence="3 15" id="KW-0547">Nucleotide-binding</keyword>
<dbReference type="EC" id="5.6.2.4" evidence="13 15"/>
<dbReference type="GO" id="GO:0005524">
    <property type="term" value="F:ATP binding"/>
    <property type="evidence" value="ECO:0007669"/>
    <property type="project" value="UniProtKB-KW"/>
</dbReference>
<evidence type="ECO:0000256" key="8">
    <source>
        <dbReference type="ARBA" id="ARBA00023125"/>
    </source>
</evidence>
<dbReference type="OrthoDB" id="9804325at2"/>
<dbReference type="SUPFAM" id="SSF52540">
    <property type="entry name" value="P-loop containing nucleoside triphosphate hydrolases"/>
    <property type="match status" value="2"/>
</dbReference>
<keyword evidence="16" id="KW-0175">Coiled coil</keyword>
<evidence type="ECO:0000256" key="6">
    <source>
        <dbReference type="ARBA" id="ARBA00022806"/>
    </source>
</evidence>
<keyword evidence="11" id="KW-0413">Isomerase</keyword>
<dbReference type="InterPro" id="IPR045562">
    <property type="entry name" value="RecG_dom3_C"/>
</dbReference>
<dbReference type="FunFam" id="3.40.50.300:FF:000391">
    <property type="entry name" value="ATP-dependent DNA helicase RecG"/>
    <property type="match status" value="1"/>
</dbReference>
<dbReference type="SMART" id="SM00490">
    <property type="entry name" value="HELICc"/>
    <property type="match status" value="1"/>
</dbReference>
<dbReference type="Pfam" id="PF00271">
    <property type="entry name" value="Helicase_C"/>
    <property type="match status" value="1"/>
</dbReference>
<dbReference type="CDD" id="cd04488">
    <property type="entry name" value="RecG_wedge_OBF"/>
    <property type="match status" value="1"/>
</dbReference>
<dbReference type="GO" id="GO:0003677">
    <property type="term" value="F:DNA binding"/>
    <property type="evidence" value="ECO:0007669"/>
    <property type="project" value="UniProtKB-KW"/>
</dbReference>
<comment type="caution">
    <text evidence="19">The sequence shown here is derived from an EMBL/GenBank/DDBJ whole genome shotgun (WGS) entry which is preliminary data.</text>
</comment>
<keyword evidence="6 15" id="KW-0347">Helicase</keyword>
<evidence type="ECO:0000256" key="15">
    <source>
        <dbReference type="RuleBase" id="RU363016"/>
    </source>
</evidence>
<dbReference type="InterPro" id="IPR012340">
    <property type="entry name" value="NA-bd_OB-fold"/>
</dbReference>
<evidence type="ECO:0000256" key="1">
    <source>
        <dbReference type="ARBA" id="ARBA00007504"/>
    </source>
</evidence>
<comment type="function">
    <text evidence="15">Plays a critical role in recombination and DNA repair. Helps process Holliday junction intermediates to mature products by catalyzing branch migration. Has replication fork regression activity, unwinds stalled or blocked replication forks to make a HJ that can be resolved. Has a DNA unwinding activity characteristic of a DNA helicase with 3'-5' polarity.</text>
</comment>
<evidence type="ECO:0000313" key="19">
    <source>
        <dbReference type="EMBL" id="PPI87107.1"/>
    </source>
</evidence>
<dbReference type="AlphaFoldDB" id="A0A2P5SXN9"/>
<feature type="domain" description="Helicase ATP-binding" evidence="17">
    <location>
        <begin position="283"/>
        <end position="448"/>
    </location>
</feature>
<dbReference type="NCBIfam" id="NF008163">
    <property type="entry name" value="PRK10917.1-1"/>
    <property type="match status" value="1"/>
</dbReference>
<keyword evidence="8" id="KW-0238">DNA-binding</keyword>
<dbReference type="InterPro" id="IPR047112">
    <property type="entry name" value="RecG/Mfd"/>
</dbReference>
<dbReference type="Pfam" id="PF00270">
    <property type="entry name" value="DEAD"/>
    <property type="match status" value="1"/>
</dbReference>
<dbReference type="CDD" id="cd17992">
    <property type="entry name" value="DEXHc_RecG"/>
    <property type="match status" value="1"/>
</dbReference>
<evidence type="ECO:0000256" key="5">
    <source>
        <dbReference type="ARBA" id="ARBA00022801"/>
    </source>
</evidence>
<dbReference type="GO" id="GO:0006281">
    <property type="term" value="P:DNA repair"/>
    <property type="evidence" value="ECO:0007669"/>
    <property type="project" value="UniProtKB-UniRule"/>
</dbReference>
<evidence type="ECO:0000259" key="17">
    <source>
        <dbReference type="PROSITE" id="PS51192"/>
    </source>
</evidence>
<dbReference type="Pfam" id="PF19833">
    <property type="entry name" value="RecG_dom3_C"/>
    <property type="match status" value="1"/>
</dbReference>
<dbReference type="RefSeq" id="WP_136131880.1">
    <property type="nucleotide sequence ID" value="NZ_PDKS01000004.1"/>
</dbReference>
<dbReference type="InterPro" id="IPR001650">
    <property type="entry name" value="Helicase_C-like"/>
</dbReference>
<dbReference type="PANTHER" id="PTHR47964">
    <property type="entry name" value="ATP-DEPENDENT DNA HELICASE HOMOLOG RECG, CHLOROPLASTIC"/>
    <property type="match status" value="1"/>
</dbReference>
<reference evidence="19 20" key="1">
    <citation type="journal article" date="2018" name="Genome Biol. Evol.">
        <title>Cladogenesis and Genomic Streamlining in Extracellular Endosymbionts of Tropical Stink Bugs.</title>
        <authorList>
            <person name="Otero-Bravo A."/>
            <person name="Goffredi S."/>
            <person name="Sabree Z.L."/>
        </authorList>
    </citation>
    <scope>NUCLEOTIDE SEQUENCE [LARGE SCALE GENOMIC DNA]</scope>
    <source>
        <strain evidence="19 20">SoET</strain>
    </source>
</reference>
<dbReference type="NCBIfam" id="NF008165">
    <property type="entry name" value="PRK10917.1-3"/>
    <property type="match status" value="1"/>
</dbReference>
<comment type="similarity">
    <text evidence="1 15">Belongs to the helicase family. RecG subfamily.</text>
</comment>
<dbReference type="SMART" id="SM00487">
    <property type="entry name" value="DEXDc"/>
    <property type="match status" value="1"/>
</dbReference>
<keyword evidence="10 15" id="KW-0234">DNA repair</keyword>
<evidence type="ECO:0000256" key="11">
    <source>
        <dbReference type="ARBA" id="ARBA00023235"/>
    </source>
</evidence>
<keyword evidence="7 15" id="KW-0067">ATP-binding</keyword>
<accession>A0A2P5SXN9</accession>
<dbReference type="PROSITE" id="PS51194">
    <property type="entry name" value="HELICASE_CTER"/>
    <property type="match status" value="1"/>
</dbReference>
<evidence type="ECO:0000256" key="4">
    <source>
        <dbReference type="ARBA" id="ARBA00022763"/>
    </source>
</evidence>
<evidence type="ECO:0000256" key="10">
    <source>
        <dbReference type="ARBA" id="ARBA00023204"/>
    </source>
</evidence>
<dbReference type="InterPro" id="IPR027417">
    <property type="entry name" value="P-loop_NTPase"/>
</dbReference>
<dbReference type="NCBIfam" id="TIGR00643">
    <property type="entry name" value="recG"/>
    <property type="match status" value="1"/>
</dbReference>
<feature type="domain" description="Helicase C-terminal" evidence="18">
    <location>
        <begin position="481"/>
        <end position="651"/>
    </location>
</feature>
<evidence type="ECO:0000256" key="9">
    <source>
        <dbReference type="ARBA" id="ARBA00023172"/>
    </source>
</evidence>
<dbReference type="Gene3D" id="3.40.50.300">
    <property type="entry name" value="P-loop containing nucleotide triphosphate hydrolases"/>
    <property type="match status" value="2"/>
</dbReference>
<evidence type="ECO:0000256" key="12">
    <source>
        <dbReference type="ARBA" id="ARBA00034617"/>
    </source>
</evidence>
<comment type="catalytic activity">
    <reaction evidence="14 15">
        <text>ATP + H2O = ADP + phosphate + H(+)</text>
        <dbReference type="Rhea" id="RHEA:13065"/>
        <dbReference type="ChEBI" id="CHEBI:15377"/>
        <dbReference type="ChEBI" id="CHEBI:15378"/>
        <dbReference type="ChEBI" id="CHEBI:30616"/>
        <dbReference type="ChEBI" id="CHEBI:43474"/>
        <dbReference type="ChEBI" id="CHEBI:456216"/>
        <dbReference type="EC" id="5.6.2.4"/>
    </reaction>
</comment>
<gene>
    <name evidence="19" type="ORF">CRV11_02735</name>
</gene>
<evidence type="ECO:0000256" key="3">
    <source>
        <dbReference type="ARBA" id="ARBA00022741"/>
    </source>
</evidence>
<name>A0A2P5SXN9_9GAMM</name>
<keyword evidence="9 15" id="KW-0233">DNA recombination</keyword>
<dbReference type="PANTHER" id="PTHR47964:SF1">
    <property type="entry name" value="ATP-DEPENDENT DNA HELICASE HOMOLOG RECG, CHLOROPLASTIC"/>
    <property type="match status" value="1"/>
</dbReference>
<dbReference type="SUPFAM" id="SSF50249">
    <property type="entry name" value="Nucleic acid-binding proteins"/>
    <property type="match status" value="1"/>
</dbReference>
<keyword evidence="4 15" id="KW-0227">DNA damage</keyword>
<dbReference type="GO" id="GO:0006310">
    <property type="term" value="P:DNA recombination"/>
    <property type="evidence" value="ECO:0007669"/>
    <property type="project" value="UniProtKB-UniRule"/>
</dbReference>
<evidence type="ECO:0000256" key="2">
    <source>
        <dbReference type="ARBA" id="ARBA00017846"/>
    </source>
</evidence>
<evidence type="ECO:0000256" key="16">
    <source>
        <dbReference type="SAM" id="Coils"/>
    </source>
</evidence>